<keyword evidence="10" id="KW-1185">Reference proteome</keyword>
<evidence type="ECO:0000256" key="5">
    <source>
        <dbReference type="PIRSR" id="PIRSR600101-1"/>
    </source>
</evidence>
<protein>
    <recommendedName>
        <fullName evidence="7">Glutathione hydrolase proenzyme</fullName>
        <ecNumber evidence="7">2.3.2.2</ecNumber>
        <ecNumber evidence="7">3.4.19.13</ecNumber>
    </recommendedName>
    <component>
        <recommendedName>
            <fullName evidence="7">Glutathione hydrolase large chain</fullName>
        </recommendedName>
    </component>
    <component>
        <recommendedName>
            <fullName evidence="7">Glutathione hydrolase small chain</fullName>
        </recommendedName>
    </component>
</protein>
<gene>
    <name evidence="9" type="primary">ggt</name>
    <name evidence="9" type="ORF">CKO42_19550</name>
</gene>
<feature type="region of interest" description="Disordered" evidence="8">
    <location>
        <begin position="545"/>
        <end position="565"/>
    </location>
</feature>
<keyword evidence="7" id="KW-0378">Hydrolase</keyword>
<comment type="caution">
    <text evidence="9">The sequence shown here is derived from an EMBL/GenBank/DDBJ whole genome shotgun (WGS) entry which is preliminary data.</text>
</comment>
<dbReference type="SUPFAM" id="SSF56235">
    <property type="entry name" value="N-terminal nucleophile aminohydrolases (Ntn hydrolases)"/>
    <property type="match status" value="1"/>
</dbReference>
<feature type="active site" description="Nucleophile" evidence="5">
    <location>
        <position position="367"/>
    </location>
</feature>
<dbReference type="Pfam" id="PF01019">
    <property type="entry name" value="G_glu_transpept"/>
    <property type="match status" value="1"/>
</dbReference>
<comment type="pathway">
    <text evidence="7">Sulfur metabolism; glutathione metabolism.</text>
</comment>
<comment type="catalytic activity">
    <reaction evidence="4 7">
        <text>an N-terminal (5-L-glutamyl)-[peptide] + an alpha-amino acid = 5-L-glutamyl amino acid + an N-terminal L-alpha-aminoacyl-[peptide]</text>
        <dbReference type="Rhea" id="RHEA:23904"/>
        <dbReference type="Rhea" id="RHEA-COMP:9780"/>
        <dbReference type="Rhea" id="RHEA-COMP:9795"/>
        <dbReference type="ChEBI" id="CHEBI:77644"/>
        <dbReference type="ChEBI" id="CHEBI:78597"/>
        <dbReference type="ChEBI" id="CHEBI:78599"/>
        <dbReference type="ChEBI" id="CHEBI:78608"/>
        <dbReference type="EC" id="2.3.2.2"/>
    </reaction>
</comment>
<dbReference type="InterPro" id="IPR000101">
    <property type="entry name" value="GGT_peptidase"/>
</dbReference>
<dbReference type="PANTHER" id="PTHR43199">
    <property type="entry name" value="GLUTATHIONE HYDROLASE"/>
    <property type="match status" value="1"/>
</dbReference>
<dbReference type="EMBL" id="NRRY01000043">
    <property type="protein sequence ID" value="MBK1620584.1"/>
    <property type="molecule type" value="Genomic_DNA"/>
</dbReference>
<evidence type="ECO:0000256" key="1">
    <source>
        <dbReference type="ARBA" id="ARBA00001049"/>
    </source>
</evidence>
<dbReference type="GO" id="GO:0103068">
    <property type="term" value="F:leukotriene C4 gamma-glutamyl transferase activity"/>
    <property type="evidence" value="ECO:0007669"/>
    <property type="project" value="UniProtKB-EC"/>
</dbReference>
<dbReference type="Gene3D" id="3.60.20.40">
    <property type="match status" value="1"/>
</dbReference>
<dbReference type="InterPro" id="IPR043138">
    <property type="entry name" value="GGT_lsub"/>
</dbReference>
<dbReference type="PANTHER" id="PTHR43199:SF6">
    <property type="entry name" value="GLUTATHIONE HYDROLASE PROENZYME"/>
    <property type="match status" value="1"/>
</dbReference>
<keyword evidence="7" id="KW-0865">Zymogen</keyword>
<dbReference type="AlphaFoldDB" id="A0A9X0WBV1"/>
<comment type="catalytic activity">
    <reaction evidence="2 7">
        <text>glutathione + H2O = L-cysteinylglycine + L-glutamate</text>
        <dbReference type="Rhea" id="RHEA:28807"/>
        <dbReference type="ChEBI" id="CHEBI:15377"/>
        <dbReference type="ChEBI" id="CHEBI:29985"/>
        <dbReference type="ChEBI" id="CHEBI:57925"/>
        <dbReference type="ChEBI" id="CHEBI:61694"/>
        <dbReference type="EC" id="3.4.19.13"/>
    </reaction>
</comment>
<name>A0A9X0WBV1_9GAMM</name>
<evidence type="ECO:0000256" key="4">
    <source>
        <dbReference type="ARBA" id="ARBA00047417"/>
    </source>
</evidence>
<dbReference type="EC" id="3.4.19.13" evidence="7"/>
<evidence type="ECO:0000313" key="9">
    <source>
        <dbReference type="EMBL" id="MBK1620584.1"/>
    </source>
</evidence>
<comment type="similarity">
    <text evidence="7">Belongs to the gamma-glutamyltransferase family.</text>
</comment>
<dbReference type="EC" id="2.3.2.2" evidence="7"/>
<dbReference type="GO" id="GO:0036374">
    <property type="term" value="F:glutathione hydrolase activity"/>
    <property type="evidence" value="ECO:0007669"/>
    <property type="project" value="UniProtKB-UniRule"/>
</dbReference>
<feature type="binding site" evidence="6">
    <location>
        <begin position="438"/>
        <end position="439"/>
    </location>
    <ligand>
        <name>L-glutamate</name>
        <dbReference type="ChEBI" id="CHEBI:29985"/>
    </ligand>
</feature>
<accession>A0A9X0WBV1</accession>
<dbReference type="GO" id="GO:0006750">
    <property type="term" value="P:glutathione biosynthetic process"/>
    <property type="evidence" value="ECO:0007669"/>
    <property type="project" value="UniProtKB-KW"/>
</dbReference>
<keyword evidence="3 7" id="KW-0012">Acyltransferase</keyword>
<feature type="binding site" evidence="6">
    <location>
        <begin position="385"/>
        <end position="387"/>
    </location>
    <ligand>
        <name>L-glutamate</name>
        <dbReference type="ChEBI" id="CHEBI:29985"/>
    </ligand>
</feature>
<dbReference type="Gene3D" id="1.10.246.130">
    <property type="match status" value="1"/>
</dbReference>
<evidence type="ECO:0000256" key="6">
    <source>
        <dbReference type="PIRSR" id="PIRSR600101-2"/>
    </source>
</evidence>
<dbReference type="InterPro" id="IPR043137">
    <property type="entry name" value="GGT_ssub_C"/>
</dbReference>
<evidence type="ECO:0000256" key="3">
    <source>
        <dbReference type="ARBA" id="ARBA00023315"/>
    </source>
</evidence>
<dbReference type="InterPro" id="IPR051792">
    <property type="entry name" value="GGT_bact"/>
</dbReference>
<dbReference type="NCBIfam" id="TIGR00066">
    <property type="entry name" value="g_glut_trans"/>
    <property type="match status" value="1"/>
</dbReference>
<keyword evidence="7" id="KW-0317">Glutathione biosynthesis</keyword>
<feature type="binding site" evidence="6">
    <location>
        <position position="94"/>
    </location>
    <ligand>
        <name>L-glutamate</name>
        <dbReference type="ChEBI" id="CHEBI:29985"/>
    </ligand>
</feature>
<dbReference type="InterPro" id="IPR029055">
    <property type="entry name" value="Ntn_hydrolases_N"/>
</dbReference>
<comment type="catalytic activity">
    <reaction evidence="1 7">
        <text>an S-substituted glutathione + H2O = an S-substituted L-cysteinylglycine + L-glutamate</text>
        <dbReference type="Rhea" id="RHEA:59468"/>
        <dbReference type="ChEBI" id="CHEBI:15377"/>
        <dbReference type="ChEBI" id="CHEBI:29985"/>
        <dbReference type="ChEBI" id="CHEBI:90779"/>
        <dbReference type="ChEBI" id="CHEBI:143103"/>
        <dbReference type="EC" id="3.4.19.13"/>
    </reaction>
</comment>
<evidence type="ECO:0000256" key="2">
    <source>
        <dbReference type="ARBA" id="ARBA00001089"/>
    </source>
</evidence>
<evidence type="ECO:0000256" key="8">
    <source>
        <dbReference type="SAM" id="MobiDB-lite"/>
    </source>
</evidence>
<comment type="subunit">
    <text evidence="7">This enzyme consists of two polypeptide chains, which are synthesized in precursor form from a single polypeptide.</text>
</comment>
<keyword evidence="7" id="KW-0808">Transferase</keyword>
<organism evidence="9 10">
    <name type="scientific">Lamprobacter modestohalophilus</name>
    <dbReference type="NCBI Taxonomy" id="1064514"/>
    <lineage>
        <taxon>Bacteria</taxon>
        <taxon>Pseudomonadati</taxon>
        <taxon>Pseudomonadota</taxon>
        <taxon>Gammaproteobacteria</taxon>
        <taxon>Chromatiales</taxon>
        <taxon>Chromatiaceae</taxon>
        <taxon>Lamprobacter</taxon>
    </lineage>
</organism>
<evidence type="ECO:0000256" key="7">
    <source>
        <dbReference type="RuleBase" id="RU368036"/>
    </source>
</evidence>
<proteinExistence type="inferred from homology"/>
<comment type="PTM">
    <text evidence="7">Cleaved by autocatalysis into a large and a small subunit.</text>
</comment>
<evidence type="ECO:0000313" key="10">
    <source>
        <dbReference type="Proteomes" id="UP001138768"/>
    </source>
</evidence>
<sequence>MAEGRSGDGASLDTQASLTQVSPHPPAMAVAAAHPAATDAGIAIMAAGGNAFDAAVAVSAVLAVVEPYSSGIGGGGFWLLHQAGNGRDLMIDGRERAPLAAHRDLYLDASGELMAGASLNGPLAAGIPGEPAALVHIAEHYGRLPLAKSLAPAIRLAREGFPVDAIYRRMAAWRLDVLLASPAAAAQFLDDGEVPELGAMIRQPDLALVLEAIAAQGRAGFYAGPVAQALVEGVRAAGGIWSLEDLSSYQVVERDPIVGRYQGWEIVSAAPPSSGGVALVQMLGMLEALEARLGPASSAADRVHRLVEVMRRAYRDRALYLGDPDQVEVPVERLTHPFYAAGLARGIDPTQASPSLPLATGPEGPDTTHFSILDAEGNRVAATLSINYPFGSGFVPPATGVLLNDEMDDFSSQPGVPNAYGLVGGEANAIAPGKRMLSSMSPTFATSEDAVVILGTPGGSRIITMVLHGILAAIEGGDPRDWVAAPRFHHQYLPDEILFEADALEAATQSELIDRGHRLAPAADDFGNMQLIVWDRAAGTVEAASDPRGIGSAEVRVQQGSAGTP</sequence>
<dbReference type="Proteomes" id="UP001138768">
    <property type="component" value="Unassembled WGS sequence"/>
</dbReference>
<dbReference type="PRINTS" id="PR01210">
    <property type="entry name" value="GGTRANSPTASE"/>
</dbReference>
<dbReference type="GO" id="GO:0006751">
    <property type="term" value="P:glutathione catabolic process"/>
    <property type="evidence" value="ECO:0007669"/>
    <property type="project" value="UniProtKB-UniRule"/>
</dbReference>
<reference evidence="9 10" key="1">
    <citation type="journal article" date="2020" name="Microorganisms">
        <title>Osmotic Adaptation and Compatible Solute Biosynthesis of Phototrophic Bacteria as Revealed from Genome Analyses.</title>
        <authorList>
            <person name="Imhoff J.F."/>
            <person name="Rahn T."/>
            <person name="Kunzel S."/>
            <person name="Keller A."/>
            <person name="Neulinger S.C."/>
        </authorList>
    </citation>
    <scope>NUCLEOTIDE SEQUENCE [LARGE SCALE GENOMIC DNA]</scope>
    <source>
        <strain evidence="9 10">DSM 25653</strain>
    </source>
</reference>
<feature type="binding site" evidence="6">
    <location>
        <position position="459"/>
    </location>
    <ligand>
        <name>L-glutamate</name>
        <dbReference type="ChEBI" id="CHEBI:29985"/>
    </ligand>
</feature>
<feature type="binding site" evidence="6">
    <location>
        <position position="409"/>
    </location>
    <ligand>
        <name>L-glutamate</name>
        <dbReference type="ChEBI" id="CHEBI:29985"/>
    </ligand>
</feature>